<accession>A0A5E4MCQ8</accession>
<dbReference type="Proteomes" id="UP000325440">
    <property type="component" value="Unassembled WGS sequence"/>
</dbReference>
<proteinExistence type="predicted"/>
<evidence type="ECO:0000313" key="4">
    <source>
        <dbReference type="Proteomes" id="UP000325440"/>
    </source>
</evidence>
<keyword evidence="4" id="KW-1185">Reference proteome</keyword>
<evidence type="ECO:0000256" key="1">
    <source>
        <dbReference type="SAM" id="MobiDB-lite"/>
    </source>
</evidence>
<protein>
    <submittedName>
        <fullName evidence="3">Uncharacterized protein</fullName>
    </submittedName>
</protein>
<keyword evidence="2" id="KW-0732">Signal</keyword>
<feature type="compositionally biased region" description="Basic and acidic residues" evidence="1">
    <location>
        <begin position="40"/>
        <end position="70"/>
    </location>
</feature>
<feature type="region of interest" description="Disordered" evidence="1">
    <location>
        <begin position="30"/>
        <end position="140"/>
    </location>
</feature>
<sequence length="140" mass="15619">MRSYSLTLRITKITVLFILALIVIQQASCTPMPGKHDKKNNREHDHDDSHNKHSDEKGSNVHMNGRDRWNTAKRKISNATKLSNHGHGSGFAKGHGDNSHNNRSGNRKMRVNDGKHSKNHSVDKGGHNPGHGHGFSRMHG</sequence>
<evidence type="ECO:0000313" key="3">
    <source>
        <dbReference type="EMBL" id="VVC29884.1"/>
    </source>
</evidence>
<gene>
    <name evidence="3" type="ORF">CINCED_3A018880</name>
</gene>
<name>A0A5E4MCQ8_9HEMI</name>
<dbReference type="AlphaFoldDB" id="A0A5E4MCQ8"/>
<evidence type="ECO:0000256" key="2">
    <source>
        <dbReference type="SAM" id="SignalP"/>
    </source>
</evidence>
<organism evidence="3 4">
    <name type="scientific">Cinara cedri</name>
    <dbReference type="NCBI Taxonomy" id="506608"/>
    <lineage>
        <taxon>Eukaryota</taxon>
        <taxon>Metazoa</taxon>
        <taxon>Ecdysozoa</taxon>
        <taxon>Arthropoda</taxon>
        <taxon>Hexapoda</taxon>
        <taxon>Insecta</taxon>
        <taxon>Pterygota</taxon>
        <taxon>Neoptera</taxon>
        <taxon>Paraneoptera</taxon>
        <taxon>Hemiptera</taxon>
        <taxon>Sternorrhyncha</taxon>
        <taxon>Aphidomorpha</taxon>
        <taxon>Aphidoidea</taxon>
        <taxon>Aphididae</taxon>
        <taxon>Lachninae</taxon>
        <taxon>Cinara</taxon>
    </lineage>
</organism>
<feature type="signal peptide" evidence="2">
    <location>
        <begin position="1"/>
        <end position="29"/>
    </location>
</feature>
<feature type="chain" id="PRO_5022817413" evidence="2">
    <location>
        <begin position="30"/>
        <end position="140"/>
    </location>
</feature>
<reference evidence="3 4" key="1">
    <citation type="submission" date="2019-08" db="EMBL/GenBank/DDBJ databases">
        <authorList>
            <person name="Alioto T."/>
            <person name="Alioto T."/>
            <person name="Gomez Garrido J."/>
        </authorList>
    </citation>
    <scope>NUCLEOTIDE SEQUENCE [LARGE SCALE GENOMIC DNA]</scope>
</reference>
<dbReference type="EMBL" id="CABPRJ010000500">
    <property type="protein sequence ID" value="VVC29884.1"/>
    <property type="molecule type" value="Genomic_DNA"/>
</dbReference>
<feature type="compositionally biased region" description="Basic and acidic residues" evidence="1">
    <location>
        <begin position="110"/>
        <end position="126"/>
    </location>
</feature>